<reference evidence="1 2" key="1">
    <citation type="submission" date="2016-11" db="EMBL/GenBank/DDBJ databases">
        <authorList>
            <person name="Kadnikov V."/>
            <person name="Nazina T."/>
        </authorList>
    </citation>
    <scope>NUCLEOTIDE SEQUENCE [LARGE SCALE GENOMIC DNA]</scope>
    <source>
        <strain evidence="1 2">1017</strain>
    </source>
</reference>
<name>A0A1Q5SU07_9BACL</name>
<organism evidence="1 2">
    <name type="scientific">Geobacillus proteiniphilus</name>
    <dbReference type="NCBI Taxonomy" id="860353"/>
    <lineage>
        <taxon>Bacteria</taxon>
        <taxon>Bacillati</taxon>
        <taxon>Bacillota</taxon>
        <taxon>Bacilli</taxon>
        <taxon>Bacillales</taxon>
        <taxon>Anoxybacillaceae</taxon>
        <taxon>Geobacillus</taxon>
    </lineage>
</organism>
<evidence type="ECO:0000313" key="2">
    <source>
        <dbReference type="Proteomes" id="UP000186030"/>
    </source>
</evidence>
<dbReference type="EMBL" id="MQMG01000038">
    <property type="protein sequence ID" value="OKO91450.1"/>
    <property type="molecule type" value="Genomic_DNA"/>
</dbReference>
<dbReference type="Proteomes" id="UP000186030">
    <property type="component" value="Unassembled WGS sequence"/>
</dbReference>
<gene>
    <name evidence="1" type="ORF">BRO54_2727</name>
</gene>
<accession>A0A1Q5SU07</accession>
<protein>
    <submittedName>
        <fullName evidence="1">Uncharacterized protein</fullName>
    </submittedName>
</protein>
<dbReference type="AlphaFoldDB" id="A0A1Q5SU07"/>
<sequence>MLVEKGGPEAPILRYASKAKNMLFEVEFVVKENGHFETIQTALVYALTVTECRRIADEMASEFEVDGIQFFISEL</sequence>
<proteinExistence type="predicted"/>
<comment type="caution">
    <text evidence="1">The sequence shown here is derived from an EMBL/GenBank/DDBJ whole genome shotgun (WGS) entry which is preliminary data.</text>
</comment>
<dbReference type="RefSeq" id="WP_023634373.1">
    <property type="nucleotide sequence ID" value="NZ_MQMG01000038.1"/>
</dbReference>
<evidence type="ECO:0000313" key="1">
    <source>
        <dbReference type="EMBL" id="OKO91450.1"/>
    </source>
</evidence>
<reference evidence="2" key="2">
    <citation type="submission" date="2017-01" db="EMBL/GenBank/DDBJ databases">
        <title>Genome sequencing and annotation of Geobacillus sp. 1017, a Hydrocarbon-Oxidizing Thermophilic Bacterium Isolated from a Heavy Oil Reservoir (China).</title>
        <authorList>
            <person name="Kadnikov V.V."/>
            <person name="Mardanov A.V."/>
            <person name="Poltaraus A.B."/>
            <person name="Sokolova D.S."/>
            <person name="Semenova E.M."/>
            <person name="Ravin N.V."/>
            <person name="Tourova T.P."/>
            <person name="Nazina T.N."/>
        </authorList>
    </citation>
    <scope>NUCLEOTIDE SEQUENCE [LARGE SCALE GENOMIC DNA]</scope>
    <source>
        <strain evidence="2">1017</strain>
    </source>
</reference>